<dbReference type="GO" id="GO:0003872">
    <property type="term" value="F:6-phosphofructokinase activity"/>
    <property type="evidence" value="ECO:0007669"/>
    <property type="project" value="UniProtKB-UniRule"/>
</dbReference>
<dbReference type="GO" id="GO:0005524">
    <property type="term" value="F:ATP binding"/>
    <property type="evidence" value="ECO:0007669"/>
    <property type="project" value="UniProtKB-KW"/>
</dbReference>
<keyword evidence="6 10" id="KW-0479">Metal-binding</keyword>
<dbReference type="RefSeq" id="WP_075083427.1">
    <property type="nucleotide sequence ID" value="NZ_CP042912.1"/>
</dbReference>
<comment type="catalytic activity">
    <reaction evidence="10">
        <text>beta-D-fructose 6-phosphate + ATP = beta-D-fructose 1,6-bisphosphate + ADP + H(+)</text>
        <dbReference type="Rhea" id="RHEA:16109"/>
        <dbReference type="ChEBI" id="CHEBI:15378"/>
        <dbReference type="ChEBI" id="CHEBI:30616"/>
        <dbReference type="ChEBI" id="CHEBI:32966"/>
        <dbReference type="ChEBI" id="CHEBI:57634"/>
        <dbReference type="ChEBI" id="CHEBI:456216"/>
        <dbReference type="EC" id="2.7.1.11"/>
    </reaction>
</comment>
<comment type="cofactor">
    <cofactor evidence="1 10">
        <name>Mg(2+)</name>
        <dbReference type="ChEBI" id="CHEBI:18420"/>
    </cofactor>
</comment>
<comment type="subunit">
    <text evidence="10">Homodimer or homotetramer.</text>
</comment>
<reference evidence="12 13" key="1">
    <citation type="submission" date="2019-08" db="EMBL/GenBank/DDBJ databases">
        <title>Deep-cultivation of Planctomycetes and their phenomic and genomic characterization uncovers novel biology.</title>
        <authorList>
            <person name="Wiegand S."/>
            <person name="Jogler M."/>
            <person name="Boedeker C."/>
            <person name="Pinto D."/>
            <person name="Vollmers J."/>
            <person name="Rivas-Marin E."/>
            <person name="Kohn T."/>
            <person name="Peeters S.H."/>
            <person name="Heuer A."/>
            <person name="Rast P."/>
            <person name="Oberbeckmann S."/>
            <person name="Bunk B."/>
            <person name="Jeske O."/>
            <person name="Meyerdierks A."/>
            <person name="Storesund J.E."/>
            <person name="Kallscheuer N."/>
            <person name="Luecker S."/>
            <person name="Lage O.M."/>
            <person name="Pohl T."/>
            <person name="Merkel B.J."/>
            <person name="Hornburger P."/>
            <person name="Mueller R.-W."/>
            <person name="Bruemmer F."/>
            <person name="Labrenz M."/>
            <person name="Spormann A.M."/>
            <person name="Op den Camp H."/>
            <person name="Overmann J."/>
            <person name="Amann R."/>
            <person name="Jetten M.S.M."/>
            <person name="Mascher T."/>
            <person name="Medema M.H."/>
            <person name="Devos D.P."/>
            <person name="Kaster A.-K."/>
            <person name="Ovreas L."/>
            <person name="Rohde M."/>
            <person name="Galperin M.Y."/>
            <person name="Jogler C."/>
        </authorList>
    </citation>
    <scope>NUCLEOTIDE SEQUENCE [LARGE SCALE GENOMIC DNA]</scope>
    <source>
        <strain evidence="12 13">FC18</strain>
    </source>
</reference>
<comment type="caution">
    <text evidence="10">Lacks conserved residue(s) required for the propagation of feature annotation.</text>
</comment>
<dbReference type="STRING" id="980251.GCA_001642875_00614"/>
<feature type="binding site" evidence="10">
    <location>
        <position position="15"/>
    </location>
    <ligand>
        <name>ATP</name>
        <dbReference type="ChEBI" id="CHEBI:30616"/>
    </ligand>
</feature>
<evidence type="ECO:0000256" key="8">
    <source>
        <dbReference type="ARBA" id="ARBA00022842"/>
    </source>
</evidence>
<dbReference type="GO" id="GO:0070095">
    <property type="term" value="F:fructose-6-phosphate binding"/>
    <property type="evidence" value="ECO:0007669"/>
    <property type="project" value="TreeGrafter"/>
</dbReference>
<feature type="active site" description="Proton acceptor" evidence="10">
    <location>
        <position position="149"/>
    </location>
</feature>
<accession>A0A5B9PEF8</accession>
<dbReference type="Gene3D" id="3.40.50.460">
    <property type="entry name" value="Phosphofructokinase domain"/>
    <property type="match status" value="1"/>
</dbReference>
<evidence type="ECO:0000256" key="7">
    <source>
        <dbReference type="ARBA" id="ARBA00022777"/>
    </source>
</evidence>
<dbReference type="InterPro" id="IPR012003">
    <property type="entry name" value="ATP_PFK_prok-type"/>
</dbReference>
<dbReference type="InterPro" id="IPR012829">
    <property type="entry name" value="Phosphofructokinase_III"/>
</dbReference>
<dbReference type="GO" id="GO:0061621">
    <property type="term" value="P:canonical glycolysis"/>
    <property type="evidence" value="ECO:0007669"/>
    <property type="project" value="TreeGrafter"/>
</dbReference>
<dbReference type="GO" id="GO:0005945">
    <property type="term" value="C:6-phosphofructokinase complex"/>
    <property type="evidence" value="ECO:0007669"/>
    <property type="project" value="TreeGrafter"/>
</dbReference>
<dbReference type="UniPathway" id="UPA00109">
    <property type="reaction ID" value="UER00182"/>
</dbReference>
<feature type="binding site" description="in other chain" evidence="10">
    <location>
        <position position="244"/>
    </location>
    <ligand>
        <name>substrate</name>
        <note>ligand shared between dimeric partners</note>
    </ligand>
</feature>
<keyword evidence="8 10" id="KW-0460">Magnesium</keyword>
<keyword evidence="7 10" id="KW-0418">Kinase</keyword>
<evidence type="ECO:0000256" key="4">
    <source>
        <dbReference type="ARBA" id="ARBA00022490"/>
    </source>
</evidence>
<dbReference type="GO" id="GO:0048029">
    <property type="term" value="F:monosaccharide binding"/>
    <property type="evidence" value="ECO:0007669"/>
    <property type="project" value="TreeGrafter"/>
</dbReference>
<dbReference type="Proteomes" id="UP000322214">
    <property type="component" value="Chromosome"/>
</dbReference>
<evidence type="ECO:0000256" key="9">
    <source>
        <dbReference type="ARBA" id="ARBA00023152"/>
    </source>
</evidence>
<comment type="subcellular location">
    <subcellularLocation>
        <location evidence="2 10">Cytoplasm</location>
    </subcellularLocation>
</comment>
<feature type="site" description="Important for substrate specificity; cannot use PPi as phosphoryl donor" evidence="10">
    <location>
        <position position="126"/>
    </location>
</feature>
<dbReference type="FunFam" id="3.40.50.460:FF:000002">
    <property type="entry name" value="ATP-dependent 6-phosphofructokinase"/>
    <property type="match status" value="1"/>
</dbReference>
<protein>
    <recommendedName>
        <fullName evidence="10">ATP-dependent 6-phosphofructokinase</fullName>
        <shortName evidence="10">ATP-PFK</shortName>
        <shortName evidence="10">Phosphofructokinase</shortName>
        <ecNumber evidence="10">2.7.1.11</ecNumber>
    </recommendedName>
    <alternativeName>
        <fullName evidence="10">Phosphohexokinase</fullName>
    </alternativeName>
</protein>
<evidence type="ECO:0000256" key="10">
    <source>
        <dbReference type="HAMAP-Rule" id="MF_01976"/>
    </source>
</evidence>
<dbReference type="PANTHER" id="PTHR13697">
    <property type="entry name" value="PHOSPHOFRUCTOKINASE"/>
    <property type="match status" value="1"/>
</dbReference>
<evidence type="ECO:0000256" key="1">
    <source>
        <dbReference type="ARBA" id="ARBA00001946"/>
    </source>
</evidence>
<gene>
    <name evidence="12" type="primary">pfp</name>
    <name evidence="10" type="synonym">pfkA</name>
    <name evidence="12" type="ORF">MFFC18_32190</name>
</gene>
<dbReference type="InterPro" id="IPR035966">
    <property type="entry name" value="PKF_sf"/>
</dbReference>
<dbReference type="Gene3D" id="3.40.50.450">
    <property type="match status" value="1"/>
</dbReference>
<dbReference type="EMBL" id="CP042912">
    <property type="protein sequence ID" value="QEG23322.1"/>
    <property type="molecule type" value="Genomic_DNA"/>
</dbReference>
<dbReference type="AlphaFoldDB" id="A0A5B9PEF8"/>
<dbReference type="PROSITE" id="PS00433">
    <property type="entry name" value="PHOSPHOFRUCTOKINASE"/>
    <property type="match status" value="1"/>
</dbReference>
<dbReference type="PIRSF" id="PIRSF000532">
    <property type="entry name" value="ATP_PFK_prok"/>
    <property type="match status" value="1"/>
</dbReference>
<feature type="binding site" description="in other chain" evidence="10">
    <location>
        <begin position="147"/>
        <end position="149"/>
    </location>
    <ligand>
        <name>substrate</name>
        <note>ligand shared between dimeric partners</note>
    </ligand>
</feature>
<keyword evidence="10" id="KW-0547">Nucleotide-binding</keyword>
<organism evidence="12 13">
    <name type="scientific">Mariniblastus fucicola</name>
    <dbReference type="NCBI Taxonomy" id="980251"/>
    <lineage>
        <taxon>Bacteria</taxon>
        <taxon>Pseudomonadati</taxon>
        <taxon>Planctomycetota</taxon>
        <taxon>Planctomycetia</taxon>
        <taxon>Pirellulales</taxon>
        <taxon>Pirellulaceae</taxon>
        <taxon>Mariniblastus</taxon>
    </lineage>
</organism>
<evidence type="ECO:0000256" key="6">
    <source>
        <dbReference type="ARBA" id="ARBA00022723"/>
    </source>
</evidence>
<dbReference type="GO" id="GO:0046872">
    <property type="term" value="F:metal ion binding"/>
    <property type="evidence" value="ECO:0007669"/>
    <property type="project" value="UniProtKB-KW"/>
</dbReference>
<dbReference type="OrthoDB" id="9802503at2"/>
<keyword evidence="13" id="KW-1185">Reference proteome</keyword>
<dbReference type="KEGG" id="mff:MFFC18_32190"/>
<dbReference type="HAMAP" id="MF_01976">
    <property type="entry name" value="Phosphofructokinase_III"/>
    <property type="match status" value="1"/>
</dbReference>
<comment type="pathway">
    <text evidence="3 10">Carbohydrate degradation; glycolysis; D-glyceraldehyde 3-phosphate and glycerone phosphate from D-glucose: step 3/4.</text>
</comment>
<keyword evidence="10" id="KW-0067">ATP-binding</keyword>
<dbReference type="PRINTS" id="PR00476">
    <property type="entry name" value="PHFRCTKINASE"/>
</dbReference>
<feature type="binding site" evidence="10">
    <location>
        <begin position="83"/>
        <end position="84"/>
    </location>
    <ligand>
        <name>ATP</name>
        <dbReference type="ChEBI" id="CHEBI:30616"/>
    </ligand>
</feature>
<dbReference type="NCBIfam" id="NF002872">
    <property type="entry name" value="PRK03202.1"/>
    <property type="match status" value="1"/>
</dbReference>
<evidence type="ECO:0000256" key="3">
    <source>
        <dbReference type="ARBA" id="ARBA00004679"/>
    </source>
</evidence>
<dbReference type="EC" id="2.7.1.11" evidence="10"/>
<keyword evidence="5 10" id="KW-0808">Transferase</keyword>
<dbReference type="GO" id="GO:0030388">
    <property type="term" value="P:fructose 1,6-bisphosphate metabolic process"/>
    <property type="evidence" value="ECO:0007669"/>
    <property type="project" value="TreeGrafter"/>
</dbReference>
<dbReference type="GO" id="GO:0016208">
    <property type="term" value="F:AMP binding"/>
    <property type="evidence" value="ECO:0007669"/>
    <property type="project" value="TreeGrafter"/>
</dbReference>
<comment type="function">
    <text evidence="10">Catalyzes the phosphorylation of D-fructose 6-phosphate to fructose 1,6-bisphosphate by ATP, the first committing step of glycolysis.</text>
</comment>
<feature type="binding site" description="in other chain" evidence="10">
    <location>
        <begin position="191"/>
        <end position="193"/>
    </location>
    <ligand>
        <name>substrate</name>
        <note>ligand shared between dimeric partners</note>
    </ligand>
</feature>
<dbReference type="PANTHER" id="PTHR13697:SF52">
    <property type="entry name" value="ATP-DEPENDENT 6-PHOSPHOFRUCTOKINASE 3"/>
    <property type="match status" value="1"/>
</dbReference>
<evidence type="ECO:0000313" key="12">
    <source>
        <dbReference type="EMBL" id="QEG23322.1"/>
    </source>
</evidence>
<dbReference type="GO" id="GO:0047334">
    <property type="term" value="F:diphosphate-fructose-6-phosphate 1-phosphotransferase activity"/>
    <property type="evidence" value="ECO:0007669"/>
    <property type="project" value="InterPro"/>
</dbReference>
<keyword evidence="9 10" id="KW-0324">Glycolysis</keyword>
<feature type="binding site" evidence="10">
    <location>
        <position position="284"/>
    </location>
    <ligand>
        <name>substrate</name>
        <note>ligand shared between dimeric partners</note>
    </ligand>
</feature>
<feature type="binding site" evidence="10">
    <location>
        <begin position="124"/>
        <end position="127"/>
    </location>
    <ligand>
        <name>ATP</name>
        <dbReference type="ChEBI" id="CHEBI:30616"/>
    </ligand>
</feature>
<feature type="binding site" evidence="10">
    <location>
        <position position="125"/>
    </location>
    <ligand>
        <name>Mg(2+)</name>
        <dbReference type="ChEBI" id="CHEBI:18420"/>
        <note>catalytic</note>
    </ligand>
</feature>
<dbReference type="Pfam" id="PF00365">
    <property type="entry name" value="PFK"/>
    <property type="match status" value="1"/>
</dbReference>
<dbReference type="InterPro" id="IPR022953">
    <property type="entry name" value="ATP_PFK"/>
</dbReference>
<sequence>MSSNIKKIAITTGGGDAPGLNAVIRAVTLAATKRGWECLGIRSGFDGVLHPEDFPEGGTFPLTPDVVRGISHTGGTILGTTNRGNPFSYEILQPDGSVDKEDISPRLTESFKRHKIDALVAIGGDGSMGIANQVAKLGITVVGVPKTIDNDLEGTVATFGFDTAVSYATDAIGRLHATAASHRRVMIVEMMGRHAGWIALEAGLAGSADIILIPEIPFDLRKVAEKVKERNSRRRPFSIVAVAEGAMPIGGTEMYHDAGGVKKLGGIGEYVAEGLRPLVENEVRTVVLGHLLRGGSPTSRDRLLSFRFGAAAVRALAEGKRSVMVALDPPTVSYVPLEECTRRTKLVPLDCDTLATARDLGTCFGD</sequence>
<comment type="similarity">
    <text evidence="10">Belongs to the phosphofructokinase type A (PFKA) family. Mixed-substrate PFK group III subfamily.</text>
</comment>
<feature type="binding site" description="in other chain" evidence="10">
    <location>
        <begin position="290"/>
        <end position="293"/>
    </location>
    <ligand>
        <name>substrate</name>
        <note>ligand shared between dimeric partners</note>
    </ligand>
</feature>
<evidence type="ECO:0000256" key="5">
    <source>
        <dbReference type="ARBA" id="ARBA00022679"/>
    </source>
</evidence>
<dbReference type="GO" id="GO:0006002">
    <property type="term" value="P:fructose 6-phosphate metabolic process"/>
    <property type="evidence" value="ECO:0007669"/>
    <property type="project" value="InterPro"/>
</dbReference>
<evidence type="ECO:0000259" key="11">
    <source>
        <dbReference type="Pfam" id="PF00365"/>
    </source>
</evidence>
<dbReference type="GO" id="GO:0042802">
    <property type="term" value="F:identical protein binding"/>
    <property type="evidence" value="ECO:0007669"/>
    <property type="project" value="TreeGrafter"/>
</dbReference>
<dbReference type="InterPro" id="IPR000023">
    <property type="entry name" value="Phosphofructokinase_dom"/>
</dbReference>
<name>A0A5B9PEF8_9BACT</name>
<proteinExistence type="inferred from homology"/>
<feature type="binding site" evidence="10">
    <location>
        <position position="184"/>
    </location>
    <ligand>
        <name>substrate</name>
        <note>ligand shared between dimeric partners</note>
    </ligand>
</feature>
<evidence type="ECO:0000313" key="13">
    <source>
        <dbReference type="Proteomes" id="UP000322214"/>
    </source>
</evidence>
<dbReference type="SUPFAM" id="SSF53784">
    <property type="entry name" value="Phosphofructokinase"/>
    <property type="match status" value="1"/>
</dbReference>
<feature type="domain" description="Phosphofructokinase" evidence="11">
    <location>
        <begin position="7"/>
        <end position="316"/>
    </location>
</feature>
<dbReference type="InterPro" id="IPR015912">
    <property type="entry name" value="Phosphofructokinase_CS"/>
</dbReference>
<keyword evidence="4 10" id="KW-0963">Cytoplasm</keyword>
<evidence type="ECO:0000256" key="2">
    <source>
        <dbReference type="ARBA" id="ARBA00004496"/>
    </source>
</evidence>